<evidence type="ECO:0000256" key="7">
    <source>
        <dbReference type="ARBA" id="ARBA00022840"/>
    </source>
</evidence>
<keyword evidence="7" id="KW-0067">ATP-binding</keyword>
<accession>A0ABT2PEQ0</accession>
<feature type="transmembrane region" description="Helical" evidence="9">
    <location>
        <begin position="27"/>
        <end position="53"/>
    </location>
</feature>
<evidence type="ECO:0000256" key="3">
    <source>
        <dbReference type="ARBA" id="ARBA00022553"/>
    </source>
</evidence>
<organism evidence="11 12">
    <name type="scientific">Microbacterium memoriense</name>
    <dbReference type="NCBI Taxonomy" id="2978350"/>
    <lineage>
        <taxon>Bacteria</taxon>
        <taxon>Bacillati</taxon>
        <taxon>Actinomycetota</taxon>
        <taxon>Actinomycetes</taxon>
        <taxon>Micrococcales</taxon>
        <taxon>Microbacteriaceae</taxon>
        <taxon>Microbacterium</taxon>
    </lineage>
</organism>
<keyword evidence="9" id="KW-0812">Transmembrane</keyword>
<keyword evidence="6 11" id="KW-0418">Kinase</keyword>
<evidence type="ECO:0000256" key="5">
    <source>
        <dbReference type="ARBA" id="ARBA00022741"/>
    </source>
</evidence>
<evidence type="ECO:0000259" key="10">
    <source>
        <dbReference type="Pfam" id="PF07730"/>
    </source>
</evidence>
<evidence type="ECO:0000256" key="6">
    <source>
        <dbReference type="ARBA" id="ARBA00022777"/>
    </source>
</evidence>
<keyword evidence="8" id="KW-0902">Two-component regulatory system</keyword>
<dbReference type="InterPro" id="IPR036890">
    <property type="entry name" value="HATPase_C_sf"/>
</dbReference>
<keyword evidence="9" id="KW-1133">Transmembrane helix</keyword>
<name>A0ABT2PEQ0_9MICO</name>
<dbReference type="PANTHER" id="PTHR24421:SF10">
    <property type="entry name" value="NITRATE_NITRITE SENSOR PROTEIN NARQ"/>
    <property type="match status" value="1"/>
</dbReference>
<gene>
    <name evidence="11" type="ORF">N4R40_11130</name>
</gene>
<dbReference type="GO" id="GO:0016301">
    <property type="term" value="F:kinase activity"/>
    <property type="evidence" value="ECO:0007669"/>
    <property type="project" value="UniProtKB-KW"/>
</dbReference>
<dbReference type="Pfam" id="PF07730">
    <property type="entry name" value="HisKA_3"/>
    <property type="match status" value="1"/>
</dbReference>
<dbReference type="InterPro" id="IPR011712">
    <property type="entry name" value="Sig_transdc_His_kin_sub3_dim/P"/>
</dbReference>
<feature type="domain" description="Signal transduction histidine kinase subgroup 3 dimerisation and phosphoacceptor" evidence="10">
    <location>
        <begin position="223"/>
        <end position="287"/>
    </location>
</feature>
<sequence length="433" mass="45256">MSTEDVKHELLGADGGYDPLLGSRRTALIFALTIFVTTAIQVLSIPVTALLGGTIHWGLALPEDVVVSLLVVGCAVQAGVLTLADRFPRLTIVLTVVTYLLLAIGLGIPSWLTGMSLGIAASLFVHAARASVIASCLWSAGAVVAAMGGLWLWLLLSGVGTSQVSTTGYVLGEAARFAAPAAGATALGIWWGARVRRVAAARDEATRSTNEHARRVADAQQHERARIAQELHDVAGQHLAGLITLSEAALAIAPRQPTRALELVAAVRSEGRFAAASLAGALADLRAAGVEAPGGTADLLRAPELADYWRRVGMAASLHTSGSLDKLPAVVSSTAYRALQEMMTNVAKHAPGAAARVQIDAHDAALEVVVENSLVGDGTPPTADFNLGWGLTGMRERVELLHGTLEAGPVGPGWWRVRLWIPLIDDPLSRTIS</sequence>
<feature type="transmembrane region" description="Helical" evidence="9">
    <location>
        <begin position="132"/>
        <end position="154"/>
    </location>
</feature>
<reference evidence="11 12" key="1">
    <citation type="journal article" date="2024" name="Int. J. Syst. Evol. Microbiol.">
        <title>Microbacterium memoriense sp. nov., a member of the Actinomycetota from marine beach sediment of the north coast of Portugal.</title>
        <authorList>
            <person name="Santos J.D.N.D."/>
            <person name="Klimek D."/>
            <person name="Calusinska M."/>
            <person name="Lobo-da-Cunha A."/>
            <person name="Catita J."/>
            <person name="Goncalves H."/>
            <person name="Gonzalez I."/>
            <person name="Lage O.M."/>
        </authorList>
    </citation>
    <scope>NUCLEOTIDE SEQUENCE [LARGE SCALE GENOMIC DNA]</scope>
    <source>
        <strain evidence="11 12">PMIC_1C1B</strain>
    </source>
</reference>
<evidence type="ECO:0000256" key="8">
    <source>
        <dbReference type="ARBA" id="ARBA00023012"/>
    </source>
</evidence>
<evidence type="ECO:0000256" key="1">
    <source>
        <dbReference type="ARBA" id="ARBA00000085"/>
    </source>
</evidence>
<dbReference type="Gene3D" id="3.30.565.10">
    <property type="entry name" value="Histidine kinase-like ATPase, C-terminal domain"/>
    <property type="match status" value="1"/>
</dbReference>
<dbReference type="PANTHER" id="PTHR24421">
    <property type="entry name" value="NITRATE/NITRITE SENSOR PROTEIN NARX-RELATED"/>
    <property type="match status" value="1"/>
</dbReference>
<dbReference type="InterPro" id="IPR050482">
    <property type="entry name" value="Sensor_HK_TwoCompSys"/>
</dbReference>
<dbReference type="SUPFAM" id="SSF55874">
    <property type="entry name" value="ATPase domain of HSP90 chaperone/DNA topoisomerase II/histidine kinase"/>
    <property type="match status" value="1"/>
</dbReference>
<keyword evidence="9" id="KW-0472">Membrane</keyword>
<dbReference type="Gene3D" id="1.20.5.1930">
    <property type="match status" value="1"/>
</dbReference>
<evidence type="ECO:0000256" key="9">
    <source>
        <dbReference type="SAM" id="Phobius"/>
    </source>
</evidence>
<dbReference type="EMBL" id="JAODOR010000012">
    <property type="protein sequence ID" value="MCT9002919.1"/>
    <property type="molecule type" value="Genomic_DNA"/>
</dbReference>
<evidence type="ECO:0000313" key="11">
    <source>
        <dbReference type="EMBL" id="MCT9002919.1"/>
    </source>
</evidence>
<comment type="caution">
    <text evidence="11">The sequence shown here is derived from an EMBL/GenBank/DDBJ whole genome shotgun (WGS) entry which is preliminary data.</text>
</comment>
<dbReference type="Proteomes" id="UP001300496">
    <property type="component" value="Unassembled WGS sequence"/>
</dbReference>
<keyword evidence="12" id="KW-1185">Reference proteome</keyword>
<feature type="transmembrane region" description="Helical" evidence="9">
    <location>
        <begin position="90"/>
        <end position="112"/>
    </location>
</feature>
<keyword evidence="3" id="KW-0597">Phosphoprotein</keyword>
<dbReference type="RefSeq" id="WP_261607456.1">
    <property type="nucleotide sequence ID" value="NZ_JAODOR010000012.1"/>
</dbReference>
<feature type="transmembrane region" description="Helical" evidence="9">
    <location>
        <begin position="65"/>
        <end position="84"/>
    </location>
</feature>
<keyword evidence="4" id="KW-0808">Transferase</keyword>
<evidence type="ECO:0000256" key="2">
    <source>
        <dbReference type="ARBA" id="ARBA00012438"/>
    </source>
</evidence>
<proteinExistence type="predicted"/>
<comment type="catalytic activity">
    <reaction evidence="1">
        <text>ATP + protein L-histidine = ADP + protein N-phospho-L-histidine.</text>
        <dbReference type="EC" id="2.7.13.3"/>
    </reaction>
</comment>
<dbReference type="EC" id="2.7.13.3" evidence="2"/>
<keyword evidence="5" id="KW-0547">Nucleotide-binding</keyword>
<evidence type="ECO:0000256" key="4">
    <source>
        <dbReference type="ARBA" id="ARBA00022679"/>
    </source>
</evidence>
<protein>
    <recommendedName>
        <fullName evidence="2">histidine kinase</fullName>
        <ecNumber evidence="2">2.7.13.3</ecNumber>
    </recommendedName>
</protein>
<dbReference type="CDD" id="cd16917">
    <property type="entry name" value="HATPase_UhpB-NarQ-NarX-like"/>
    <property type="match status" value="1"/>
</dbReference>
<feature type="transmembrane region" description="Helical" evidence="9">
    <location>
        <begin position="174"/>
        <end position="193"/>
    </location>
</feature>
<evidence type="ECO:0000313" key="12">
    <source>
        <dbReference type="Proteomes" id="UP001300496"/>
    </source>
</evidence>